<dbReference type="Proteomes" id="UP001241603">
    <property type="component" value="Unassembled WGS sequence"/>
</dbReference>
<feature type="transmembrane region" description="Helical" evidence="1">
    <location>
        <begin position="100"/>
        <end position="122"/>
    </location>
</feature>
<reference evidence="2 3" key="1">
    <citation type="submission" date="2023-07" db="EMBL/GenBank/DDBJ databases">
        <title>Genomic Encyclopedia of Type Strains, Phase IV (KMG-IV): sequencing the most valuable type-strain genomes for metagenomic binning, comparative biology and taxonomic classification.</title>
        <authorList>
            <person name="Goeker M."/>
        </authorList>
    </citation>
    <scope>NUCLEOTIDE SEQUENCE [LARGE SCALE GENOMIC DNA]</scope>
    <source>
        <strain evidence="2 3">B6-8</strain>
    </source>
</reference>
<organism evidence="2 3">
    <name type="scientific">Kaistia dalseonensis</name>
    <dbReference type="NCBI Taxonomy" id="410840"/>
    <lineage>
        <taxon>Bacteria</taxon>
        <taxon>Pseudomonadati</taxon>
        <taxon>Pseudomonadota</taxon>
        <taxon>Alphaproteobacteria</taxon>
        <taxon>Hyphomicrobiales</taxon>
        <taxon>Kaistiaceae</taxon>
        <taxon>Kaistia</taxon>
    </lineage>
</organism>
<gene>
    <name evidence="2" type="ORF">QO014_003709</name>
</gene>
<feature type="transmembrane region" description="Helical" evidence="1">
    <location>
        <begin position="69"/>
        <end position="88"/>
    </location>
</feature>
<sequence>MKFDTRTLILIAAAIVINIVGGQIAHFVKLPLYLDSVGTILVGILAGPWAGGIAGLLTNLVWGLILNPVAAAFAPVALVIGIAAGFLARAGWFKSWWQSIISGAIIAVPSTIIAVPIIVYMFGGVTGGGPDFAAAYLLAVGTSLIQSVAFSNLGINILDKALAALIAWVVASRLPTRLTSSFGFFSYSKA</sequence>
<dbReference type="EMBL" id="JAUSVO010000005">
    <property type="protein sequence ID" value="MDQ0439308.1"/>
    <property type="molecule type" value="Genomic_DNA"/>
</dbReference>
<keyword evidence="1" id="KW-0812">Transmembrane</keyword>
<keyword evidence="3" id="KW-1185">Reference proteome</keyword>
<keyword evidence="1" id="KW-0472">Membrane</keyword>
<evidence type="ECO:0000256" key="1">
    <source>
        <dbReference type="SAM" id="Phobius"/>
    </source>
</evidence>
<dbReference type="Gene3D" id="1.10.1760.20">
    <property type="match status" value="1"/>
</dbReference>
<proteinExistence type="predicted"/>
<comment type="caution">
    <text evidence="2">The sequence shown here is derived from an EMBL/GenBank/DDBJ whole genome shotgun (WGS) entry which is preliminary data.</text>
</comment>
<dbReference type="InterPro" id="IPR024529">
    <property type="entry name" value="ECF_trnsprt_substrate-spec"/>
</dbReference>
<dbReference type="RefSeq" id="WP_266350196.1">
    <property type="nucleotide sequence ID" value="NZ_JAPKNG010000005.1"/>
</dbReference>
<feature type="transmembrane region" description="Helical" evidence="1">
    <location>
        <begin position="134"/>
        <end position="155"/>
    </location>
</feature>
<evidence type="ECO:0000313" key="2">
    <source>
        <dbReference type="EMBL" id="MDQ0439308.1"/>
    </source>
</evidence>
<dbReference type="Pfam" id="PF12822">
    <property type="entry name" value="ECF_trnsprt"/>
    <property type="match status" value="1"/>
</dbReference>
<name>A0ABU0HAG8_9HYPH</name>
<feature type="transmembrane region" description="Helical" evidence="1">
    <location>
        <begin position="40"/>
        <end position="62"/>
    </location>
</feature>
<protein>
    <submittedName>
        <fullName evidence="2">Energy-coupling factor transport system substrate-specific component</fullName>
    </submittedName>
</protein>
<keyword evidence="1" id="KW-1133">Transmembrane helix</keyword>
<evidence type="ECO:0000313" key="3">
    <source>
        <dbReference type="Proteomes" id="UP001241603"/>
    </source>
</evidence>
<feature type="transmembrane region" description="Helical" evidence="1">
    <location>
        <begin position="7"/>
        <end position="28"/>
    </location>
</feature>
<accession>A0ABU0HAG8</accession>